<dbReference type="EMBL" id="JAHSPG010000012">
    <property type="protein sequence ID" value="MBV4358627.1"/>
    <property type="molecule type" value="Genomic_DNA"/>
</dbReference>
<dbReference type="Proteomes" id="UP000812270">
    <property type="component" value="Unassembled WGS sequence"/>
</dbReference>
<proteinExistence type="predicted"/>
<dbReference type="PROSITE" id="PS51318">
    <property type="entry name" value="TAT"/>
    <property type="match status" value="1"/>
</dbReference>
<protein>
    <submittedName>
        <fullName evidence="2">Sugar phosphate isomerase/epimerase</fullName>
    </submittedName>
</protein>
<comment type="caution">
    <text evidence="2">The sequence shown here is derived from an EMBL/GenBank/DDBJ whole genome shotgun (WGS) entry which is preliminary data.</text>
</comment>
<dbReference type="PANTHER" id="PTHR12110">
    <property type="entry name" value="HYDROXYPYRUVATE ISOMERASE"/>
    <property type="match status" value="1"/>
</dbReference>
<feature type="domain" description="Xylose isomerase-like TIM barrel" evidence="1">
    <location>
        <begin position="57"/>
        <end position="283"/>
    </location>
</feature>
<dbReference type="Pfam" id="PF01261">
    <property type="entry name" value="AP_endonuc_2"/>
    <property type="match status" value="1"/>
</dbReference>
<dbReference type="GO" id="GO:0016853">
    <property type="term" value="F:isomerase activity"/>
    <property type="evidence" value="ECO:0007669"/>
    <property type="project" value="UniProtKB-KW"/>
</dbReference>
<evidence type="ECO:0000259" key="1">
    <source>
        <dbReference type="Pfam" id="PF01261"/>
    </source>
</evidence>
<name>A0A9E2SC63_9BACT</name>
<reference evidence="2" key="1">
    <citation type="submission" date="2021-06" db="EMBL/GenBank/DDBJ databases">
        <authorList>
            <person name="Huq M.A."/>
        </authorList>
    </citation>
    <scope>NUCLEOTIDE SEQUENCE</scope>
    <source>
        <strain evidence="2">MAH-26</strain>
    </source>
</reference>
<accession>A0A9E2SC63</accession>
<dbReference type="InterPro" id="IPR013022">
    <property type="entry name" value="Xyl_isomerase-like_TIM-brl"/>
</dbReference>
<evidence type="ECO:0000313" key="3">
    <source>
        <dbReference type="Proteomes" id="UP000812270"/>
    </source>
</evidence>
<dbReference type="PANTHER" id="PTHR12110:SF41">
    <property type="entry name" value="INOSOSE DEHYDRATASE"/>
    <property type="match status" value="1"/>
</dbReference>
<keyword evidence="2" id="KW-0413">Isomerase</keyword>
<sequence length="286" mass="32291">MSYNRRSFLQTTGLLAAGSFLSMDKLMAAKGNIKNIGLQLYSLRDDMPKDPKGVLKQVASFGYNQLESYEGSMGMFWGMTPADFKKYVGDLGMKIVSSHCDIDKDFEKKAADAASIGMKYLICPYKGAQKSIDDFKRIADEFNNRGEICRKHGIRFAYHNHGYSFKEIDGQMPQDVMMANTNPATVDFEMDMYWVVTGGADIEKYLTKYKNRFRLCHIKDRKKNAAPSDEDASCIVGNGSIDYKSILKLAKKTGVEYFIVEQERYDEASPLECAKKDAAYLKTLSI</sequence>
<gene>
    <name evidence="2" type="ORF">KTO63_15795</name>
</gene>
<organism evidence="2 3">
    <name type="scientific">Pinibacter aurantiacus</name>
    <dbReference type="NCBI Taxonomy" id="2851599"/>
    <lineage>
        <taxon>Bacteria</taxon>
        <taxon>Pseudomonadati</taxon>
        <taxon>Bacteroidota</taxon>
        <taxon>Chitinophagia</taxon>
        <taxon>Chitinophagales</taxon>
        <taxon>Chitinophagaceae</taxon>
        <taxon>Pinibacter</taxon>
    </lineage>
</organism>
<keyword evidence="3" id="KW-1185">Reference proteome</keyword>
<dbReference type="RefSeq" id="WP_217792338.1">
    <property type="nucleotide sequence ID" value="NZ_JAHSPG010000012.1"/>
</dbReference>
<dbReference type="InterPro" id="IPR006311">
    <property type="entry name" value="TAT_signal"/>
</dbReference>
<dbReference type="InterPro" id="IPR050312">
    <property type="entry name" value="IolE/XylAMocC-like"/>
</dbReference>
<evidence type="ECO:0000313" key="2">
    <source>
        <dbReference type="EMBL" id="MBV4358627.1"/>
    </source>
</evidence>
<dbReference type="AlphaFoldDB" id="A0A9E2SC63"/>